<sequence>MKNHKNNDNANNIFDDKTKLERNSELSETITKLFIYTRNEESKWIMKASTGGIIWDKQRSCQELDYESMSKADTQ</sequence>
<gene>
    <name evidence="1" type="ORF">RCL2_002854600</name>
</gene>
<accession>A0A8H3R3L7</accession>
<protein>
    <submittedName>
        <fullName evidence="1">Uncharacterized protein</fullName>
    </submittedName>
</protein>
<reference evidence="1" key="1">
    <citation type="submission" date="2019-10" db="EMBL/GenBank/DDBJ databases">
        <title>Conservation and host-specific expression of non-tandemly repeated heterogenous ribosome RNA gene in arbuscular mycorrhizal fungi.</title>
        <authorList>
            <person name="Maeda T."/>
            <person name="Kobayashi Y."/>
            <person name="Nakagawa T."/>
            <person name="Ezawa T."/>
            <person name="Yamaguchi K."/>
            <person name="Bino T."/>
            <person name="Nishimoto Y."/>
            <person name="Shigenobu S."/>
            <person name="Kawaguchi M."/>
        </authorList>
    </citation>
    <scope>NUCLEOTIDE SEQUENCE</scope>
    <source>
        <strain evidence="1">HR1</strain>
    </source>
</reference>
<evidence type="ECO:0000313" key="2">
    <source>
        <dbReference type="Proteomes" id="UP000615446"/>
    </source>
</evidence>
<organism evidence="1 2">
    <name type="scientific">Rhizophagus clarus</name>
    <dbReference type="NCBI Taxonomy" id="94130"/>
    <lineage>
        <taxon>Eukaryota</taxon>
        <taxon>Fungi</taxon>
        <taxon>Fungi incertae sedis</taxon>
        <taxon>Mucoromycota</taxon>
        <taxon>Glomeromycotina</taxon>
        <taxon>Glomeromycetes</taxon>
        <taxon>Glomerales</taxon>
        <taxon>Glomeraceae</taxon>
        <taxon>Rhizophagus</taxon>
    </lineage>
</organism>
<name>A0A8H3R3L7_9GLOM</name>
<evidence type="ECO:0000313" key="1">
    <source>
        <dbReference type="EMBL" id="GET02169.1"/>
    </source>
</evidence>
<dbReference type="Proteomes" id="UP000615446">
    <property type="component" value="Unassembled WGS sequence"/>
</dbReference>
<comment type="caution">
    <text evidence="1">The sequence shown here is derived from an EMBL/GenBank/DDBJ whole genome shotgun (WGS) entry which is preliminary data.</text>
</comment>
<dbReference type="EMBL" id="BLAL01000304">
    <property type="protein sequence ID" value="GET02169.1"/>
    <property type="molecule type" value="Genomic_DNA"/>
</dbReference>
<dbReference type="AlphaFoldDB" id="A0A8H3R3L7"/>
<proteinExistence type="predicted"/>